<dbReference type="FunFam" id="3.30.540.30:FF:000001">
    <property type="entry name" value="Dipeptidyl peptidase 3"/>
    <property type="match status" value="1"/>
</dbReference>
<evidence type="ECO:0000256" key="14">
    <source>
        <dbReference type="ARBA" id="ARBA00032119"/>
    </source>
</evidence>
<gene>
    <name evidence="18" type="ORF">IMSHALPRED_010319</name>
</gene>
<dbReference type="GO" id="GO:0008239">
    <property type="term" value="F:dipeptidyl-peptidase activity"/>
    <property type="evidence" value="ECO:0007669"/>
    <property type="project" value="UniProtKB-UniRule"/>
</dbReference>
<dbReference type="EC" id="3.4.14.4" evidence="4 15"/>
<keyword evidence="19" id="KW-1185">Reference proteome</keyword>
<keyword evidence="11 15" id="KW-0862">Zinc</keyword>
<keyword evidence="9 15" id="KW-0479">Metal-binding</keyword>
<name>A0A8H3G0G2_9LECA</name>
<dbReference type="GO" id="GO:0006508">
    <property type="term" value="P:proteolysis"/>
    <property type="evidence" value="ECO:0007669"/>
    <property type="project" value="UniProtKB-KW"/>
</dbReference>
<evidence type="ECO:0000256" key="3">
    <source>
        <dbReference type="ARBA" id="ARBA00010200"/>
    </source>
</evidence>
<evidence type="ECO:0000256" key="9">
    <source>
        <dbReference type="ARBA" id="ARBA00022723"/>
    </source>
</evidence>
<dbReference type="GO" id="GO:0046872">
    <property type="term" value="F:metal ion binding"/>
    <property type="evidence" value="ECO:0007669"/>
    <property type="project" value="UniProtKB-KW"/>
</dbReference>
<accession>A0A8H3G0G2</accession>
<dbReference type="Proteomes" id="UP000664534">
    <property type="component" value="Unassembled WGS sequence"/>
</dbReference>
<feature type="binding site" evidence="17">
    <location>
        <position position="503"/>
    </location>
    <ligand>
        <name>Zn(2+)</name>
        <dbReference type="ChEBI" id="CHEBI:29105"/>
        <note>catalytic</note>
    </ligand>
</feature>
<dbReference type="EMBL" id="CAJPDT010000085">
    <property type="protein sequence ID" value="CAF9935681.1"/>
    <property type="molecule type" value="Genomic_DNA"/>
</dbReference>
<evidence type="ECO:0000256" key="11">
    <source>
        <dbReference type="ARBA" id="ARBA00022833"/>
    </source>
</evidence>
<feature type="binding site" evidence="17">
    <location>
        <position position="444"/>
    </location>
    <ligand>
        <name>Zn(2+)</name>
        <dbReference type="ChEBI" id="CHEBI:29105"/>
        <note>catalytic</note>
    </ligand>
</feature>
<evidence type="ECO:0000256" key="6">
    <source>
        <dbReference type="ARBA" id="ARBA00022438"/>
    </source>
</evidence>
<dbReference type="GO" id="GO:0008235">
    <property type="term" value="F:metalloexopeptidase activity"/>
    <property type="evidence" value="ECO:0007669"/>
    <property type="project" value="InterPro"/>
</dbReference>
<keyword evidence="12 15" id="KW-0482">Metalloprotease</keyword>
<dbReference type="InterPro" id="IPR005317">
    <property type="entry name" value="Dipeptidyl-peptase3"/>
</dbReference>
<evidence type="ECO:0000256" key="1">
    <source>
        <dbReference type="ARBA" id="ARBA00001336"/>
    </source>
</evidence>
<evidence type="ECO:0000256" key="17">
    <source>
        <dbReference type="PIRSR" id="PIRSR007828-2"/>
    </source>
</evidence>
<sequence>MDLSQYLADSPPTVVPLAIKPHFEALTEKEKLYAHHISKAAFFGTRIILRQVSPESESIYDLIIALQKHCNGDWCSLAKDAGIGDDEVQHALQYFTQFLGNLGNYKGFGDVKFIPRCSPRTIAALAANVPVAEKLYEKCKSAIYADGGKPALMHFGFPGQGHMSTYYPESPDITREEIEKVGELLGAKNFLPENTRVRKTKGGDYEVLIASALSKPPPEGSDAGEETTWELFSPLEGKKVSLVFGDHQEEMAKIALHIKKAGLYAANDTQKKMMDEYAKSFGTGSLKAFKESQKLWVKDKGPEVESNIGFIETYRDPAGNRGEWEGMVAMVNKERTQAFQKLVEAAPAAIPKLPWSKEFEKDEFSAPDFTSLEVLSFASSGIPAGINIPNYDDIRQQIGFKNVSLGNVLGAKAPNEPIPFIRPEDLELYQENRDAAFEVQVGIHELLGHGTGKLLQETSPGVFNFDHKDPPISPVTKKPISTYYHPSETYSTVFGPTASSYEECRAECVAMALSCDFSLLHIFGFGDGETDMAGKAGDVLYASYLSMARAGVVALEFWDPKSAKWGQIHMQARYSILRTFLDAGDSFCRLESQMEDLSDLTVHLDRNKILTHGRPAVEAYLQKLHVFKSTAAVEAGRALYEKMTSVEGEFWTDKVRGVVLAKKSPRKVFVMVNTVEVAEGKVELVEYESSMEGMLKSWAEREV</sequence>
<reference evidence="18" key="1">
    <citation type="submission" date="2021-03" db="EMBL/GenBank/DDBJ databases">
        <authorList>
            <person name="Tagirdzhanova G."/>
        </authorList>
    </citation>
    <scope>NUCLEOTIDE SEQUENCE</scope>
</reference>
<evidence type="ECO:0000313" key="19">
    <source>
        <dbReference type="Proteomes" id="UP000664534"/>
    </source>
</evidence>
<dbReference type="GO" id="GO:0005737">
    <property type="term" value="C:cytoplasm"/>
    <property type="evidence" value="ECO:0007669"/>
    <property type="project" value="UniProtKB-SubCell"/>
</dbReference>
<evidence type="ECO:0000256" key="5">
    <source>
        <dbReference type="ARBA" id="ARBA00014713"/>
    </source>
</evidence>
<comment type="caution">
    <text evidence="18">The sequence shown here is derived from an EMBL/GenBank/DDBJ whole genome shotgun (WGS) entry which is preliminary data.</text>
</comment>
<evidence type="ECO:0000256" key="8">
    <source>
        <dbReference type="ARBA" id="ARBA00022670"/>
    </source>
</evidence>
<dbReference type="Gene3D" id="3.30.540.30">
    <property type="match status" value="3"/>
</dbReference>
<evidence type="ECO:0000256" key="16">
    <source>
        <dbReference type="PIRSR" id="PIRSR007828-1"/>
    </source>
</evidence>
<dbReference type="InterPro" id="IPR039461">
    <property type="entry name" value="Peptidase_M49"/>
</dbReference>
<evidence type="ECO:0000256" key="13">
    <source>
        <dbReference type="ARBA" id="ARBA00031288"/>
    </source>
</evidence>
<organism evidence="18 19">
    <name type="scientific">Imshaugia aleurites</name>
    <dbReference type="NCBI Taxonomy" id="172621"/>
    <lineage>
        <taxon>Eukaryota</taxon>
        <taxon>Fungi</taxon>
        <taxon>Dikarya</taxon>
        <taxon>Ascomycota</taxon>
        <taxon>Pezizomycotina</taxon>
        <taxon>Lecanoromycetes</taxon>
        <taxon>OSLEUM clade</taxon>
        <taxon>Lecanoromycetidae</taxon>
        <taxon>Lecanorales</taxon>
        <taxon>Lecanorineae</taxon>
        <taxon>Parmeliaceae</taxon>
        <taxon>Imshaugia</taxon>
    </lineage>
</organism>
<evidence type="ECO:0000256" key="2">
    <source>
        <dbReference type="ARBA" id="ARBA00004496"/>
    </source>
</evidence>
<keyword evidence="7 15" id="KW-0963">Cytoplasm</keyword>
<comment type="cofactor">
    <cofactor evidence="15 17">
        <name>Zn(2+)</name>
        <dbReference type="ChEBI" id="CHEBI:29105"/>
    </cofactor>
    <text evidence="15 17">Binds 1 zinc ion per subunit.</text>
</comment>
<protein>
    <recommendedName>
        <fullName evidence="5 15">Dipeptidyl peptidase 3</fullName>
        <ecNumber evidence="4 15">3.4.14.4</ecNumber>
    </recommendedName>
    <alternativeName>
        <fullName evidence="13 15">Dipeptidyl aminopeptidase III</fullName>
    </alternativeName>
    <alternativeName>
        <fullName evidence="14 15">Dipeptidyl peptidase III</fullName>
    </alternativeName>
</protein>
<comment type="similarity">
    <text evidence="3 15">Belongs to the peptidase M49 family.</text>
</comment>
<dbReference type="PIRSF" id="PIRSF007828">
    <property type="entry name" value="Dipeptidyl-peptidase_III"/>
    <property type="match status" value="1"/>
</dbReference>
<proteinExistence type="inferred from homology"/>
<dbReference type="OrthoDB" id="4694525at2759"/>
<dbReference type="FunFam" id="3.30.540.30:FF:000002">
    <property type="entry name" value="Dipeptidyl peptidase 3"/>
    <property type="match status" value="1"/>
</dbReference>
<keyword evidence="6 15" id="KW-0031">Aminopeptidase</keyword>
<dbReference type="Pfam" id="PF03571">
    <property type="entry name" value="Peptidase_M49"/>
    <property type="match status" value="1"/>
</dbReference>
<evidence type="ECO:0000256" key="10">
    <source>
        <dbReference type="ARBA" id="ARBA00022801"/>
    </source>
</evidence>
<keyword evidence="8 15" id="KW-0645">Protease</keyword>
<dbReference type="PANTHER" id="PTHR23422">
    <property type="entry name" value="DIPEPTIDYL PEPTIDASE III-RELATED"/>
    <property type="match status" value="1"/>
</dbReference>
<feature type="binding site" evidence="17">
    <location>
        <position position="449"/>
    </location>
    <ligand>
        <name>Zn(2+)</name>
        <dbReference type="ChEBI" id="CHEBI:29105"/>
        <note>catalytic</note>
    </ligand>
</feature>
<dbReference type="AlphaFoldDB" id="A0A8H3G0G2"/>
<comment type="catalytic activity">
    <reaction evidence="1 15">
        <text>Release of an N-terminal dipeptide from a peptide comprising four or more residues, with broad specificity. Also acts on dipeptidyl 2-naphthylamides.</text>
        <dbReference type="EC" id="3.4.14.4"/>
    </reaction>
</comment>
<evidence type="ECO:0000256" key="15">
    <source>
        <dbReference type="PIRNR" id="PIRNR007828"/>
    </source>
</evidence>
<dbReference type="PANTHER" id="PTHR23422:SF11">
    <property type="entry name" value="DIPEPTIDYL PEPTIDASE 3"/>
    <property type="match status" value="1"/>
</dbReference>
<evidence type="ECO:0000256" key="4">
    <source>
        <dbReference type="ARBA" id="ARBA00012063"/>
    </source>
</evidence>
<dbReference type="GO" id="GO:0004177">
    <property type="term" value="F:aminopeptidase activity"/>
    <property type="evidence" value="ECO:0007669"/>
    <property type="project" value="UniProtKB-KW"/>
</dbReference>
<evidence type="ECO:0000256" key="12">
    <source>
        <dbReference type="ARBA" id="ARBA00023049"/>
    </source>
</evidence>
<evidence type="ECO:0000256" key="7">
    <source>
        <dbReference type="ARBA" id="ARBA00022490"/>
    </source>
</evidence>
<comment type="subcellular location">
    <subcellularLocation>
        <location evidence="2">Cytoplasm</location>
    </subcellularLocation>
</comment>
<feature type="active site" evidence="16">
    <location>
        <position position="445"/>
    </location>
</feature>
<keyword evidence="10 15" id="KW-0378">Hydrolase</keyword>
<evidence type="ECO:0000313" key="18">
    <source>
        <dbReference type="EMBL" id="CAF9935681.1"/>
    </source>
</evidence>